<reference evidence="2" key="1">
    <citation type="submission" date="2016-05" db="EMBL/GenBank/DDBJ databases">
        <title>Comparative genomics of biotechnologically important yeasts.</title>
        <authorList>
            <consortium name="DOE Joint Genome Institute"/>
            <person name="Riley R."/>
            <person name="Haridas S."/>
            <person name="Wolfe K.H."/>
            <person name="Lopes M.R."/>
            <person name="Hittinger C.T."/>
            <person name="Goker M."/>
            <person name="Salamov A."/>
            <person name="Wisecaver J."/>
            <person name="Long T.M."/>
            <person name="Aerts A.L."/>
            <person name="Barry K."/>
            <person name="Choi C."/>
            <person name="Clum A."/>
            <person name="Coughlan A.Y."/>
            <person name="Deshpande S."/>
            <person name="Douglass A.P."/>
            <person name="Hanson S.J."/>
            <person name="Klenk H.-P."/>
            <person name="Labutti K."/>
            <person name="Lapidus A."/>
            <person name="Lindquist E."/>
            <person name="Lipzen A."/>
            <person name="Meier-Kolthoff J.P."/>
            <person name="Ohm R.A."/>
            <person name="Otillar R.P."/>
            <person name="Pangilinan J."/>
            <person name="Peng Y."/>
            <person name="Rokas A."/>
            <person name="Rosa C.A."/>
            <person name="Scheuner C."/>
            <person name="Sibirny A.A."/>
            <person name="Slot J.C."/>
            <person name="Stielow J.B."/>
            <person name="Sun H."/>
            <person name="Kurtzman C.P."/>
            <person name="Blackwell M."/>
            <person name="Grigoriev I.V."/>
            <person name="Jeffries T.W."/>
        </authorList>
    </citation>
    <scope>NUCLEOTIDE SEQUENCE [LARGE SCALE GENOMIC DNA]</scope>
    <source>
        <strain evidence="2">NRRL Y-2460</strain>
    </source>
</reference>
<dbReference type="AlphaFoldDB" id="A0A1E4U2L3"/>
<dbReference type="InterPro" id="IPR018608">
    <property type="entry name" value="Gti1/Pac2"/>
</dbReference>
<keyword evidence="2" id="KW-1185">Reference proteome</keyword>
<dbReference type="GO" id="GO:0003677">
    <property type="term" value="F:DNA binding"/>
    <property type="evidence" value="ECO:0007669"/>
    <property type="project" value="TreeGrafter"/>
</dbReference>
<proteinExistence type="predicted"/>
<dbReference type="OrthoDB" id="5572844at2759"/>
<protein>
    <recommendedName>
        <fullName evidence="3">cAMP-independent regulatory protein pac2</fullName>
    </recommendedName>
</protein>
<evidence type="ECO:0000313" key="2">
    <source>
        <dbReference type="Proteomes" id="UP000094236"/>
    </source>
</evidence>
<dbReference type="PANTHER" id="PTHR28027">
    <property type="entry name" value="TRANSCRIPTIONAL REGULATOR MIT1"/>
    <property type="match status" value="1"/>
</dbReference>
<dbReference type="Proteomes" id="UP000094236">
    <property type="component" value="Unassembled WGS sequence"/>
</dbReference>
<organism evidence="1 2">
    <name type="scientific">Pachysolen tannophilus NRRL Y-2460</name>
    <dbReference type="NCBI Taxonomy" id="669874"/>
    <lineage>
        <taxon>Eukaryota</taxon>
        <taxon>Fungi</taxon>
        <taxon>Dikarya</taxon>
        <taxon>Ascomycota</taxon>
        <taxon>Saccharomycotina</taxon>
        <taxon>Pichiomycetes</taxon>
        <taxon>Pachysolenaceae</taxon>
        <taxon>Pachysolen</taxon>
    </lineage>
</organism>
<dbReference type="Pfam" id="PF09729">
    <property type="entry name" value="Gti1_Pac2"/>
    <property type="match status" value="1"/>
</dbReference>
<gene>
    <name evidence="1" type="ORF">PACTADRAFT_27055</name>
</gene>
<dbReference type="EMBL" id="KV454011">
    <property type="protein sequence ID" value="ODV98246.1"/>
    <property type="molecule type" value="Genomic_DNA"/>
</dbReference>
<sequence length="82" mass="9461">MESYHGLILTPRDAIVLLEAARVGLIPKITRRLSEFERQKVIRNGSVFIWDESESGMKRWTDGKSWSASRVSGSFLIYKEME</sequence>
<accession>A0A1E4U2L3</accession>
<feature type="non-terminal residue" evidence="1">
    <location>
        <position position="82"/>
    </location>
</feature>
<evidence type="ECO:0008006" key="3">
    <source>
        <dbReference type="Google" id="ProtNLM"/>
    </source>
</evidence>
<evidence type="ECO:0000313" key="1">
    <source>
        <dbReference type="EMBL" id="ODV98246.1"/>
    </source>
</evidence>
<name>A0A1E4U2L3_PACTA</name>
<dbReference type="PANTHER" id="PTHR28027:SF1">
    <property type="entry name" value="CAMP INDEPENDENT REGULATORY PROTEIN (AFU_ORTHOLOGUE AFUA_3G09640)"/>
    <property type="match status" value="1"/>
</dbReference>